<gene>
    <name evidence="1" type="ORF">DM860_012844</name>
</gene>
<proteinExistence type="predicted"/>
<dbReference type="AlphaFoldDB" id="A0A328DYY5"/>
<name>A0A328DYY5_9ASTE</name>
<evidence type="ECO:0000313" key="1">
    <source>
        <dbReference type="EMBL" id="RAL49411.1"/>
    </source>
</evidence>
<keyword evidence="2" id="KW-1185">Reference proteome</keyword>
<reference evidence="1 2" key="1">
    <citation type="submission" date="2018-06" db="EMBL/GenBank/DDBJ databases">
        <title>The Genome of Cuscuta australis (Dodder) Provides Insight into the Evolution of Plant Parasitism.</title>
        <authorList>
            <person name="Liu H."/>
        </authorList>
    </citation>
    <scope>NUCLEOTIDE SEQUENCE [LARGE SCALE GENOMIC DNA]</scope>
    <source>
        <strain evidence="2">cv. Yunnan</strain>
        <tissue evidence="1">Vines</tissue>
    </source>
</reference>
<dbReference type="EMBL" id="NQVE01000082">
    <property type="protein sequence ID" value="RAL49411.1"/>
    <property type="molecule type" value="Genomic_DNA"/>
</dbReference>
<sequence length="81" mass="9063">MVKHGGASWGLSHRQNNPIRPIKPIFLPALEFQFPSVSPAKELLLVLGYKLVTPRPVQIHNGMPIRLRLLSFKSPTSPLDL</sequence>
<evidence type="ECO:0000313" key="2">
    <source>
        <dbReference type="Proteomes" id="UP000249390"/>
    </source>
</evidence>
<protein>
    <submittedName>
        <fullName evidence="1">Uncharacterized protein</fullName>
    </submittedName>
</protein>
<organism evidence="1 2">
    <name type="scientific">Cuscuta australis</name>
    <dbReference type="NCBI Taxonomy" id="267555"/>
    <lineage>
        <taxon>Eukaryota</taxon>
        <taxon>Viridiplantae</taxon>
        <taxon>Streptophyta</taxon>
        <taxon>Embryophyta</taxon>
        <taxon>Tracheophyta</taxon>
        <taxon>Spermatophyta</taxon>
        <taxon>Magnoliopsida</taxon>
        <taxon>eudicotyledons</taxon>
        <taxon>Gunneridae</taxon>
        <taxon>Pentapetalae</taxon>
        <taxon>asterids</taxon>
        <taxon>lamiids</taxon>
        <taxon>Solanales</taxon>
        <taxon>Convolvulaceae</taxon>
        <taxon>Cuscuteae</taxon>
        <taxon>Cuscuta</taxon>
        <taxon>Cuscuta subgen. Grammica</taxon>
        <taxon>Cuscuta sect. Cleistogrammica</taxon>
    </lineage>
</organism>
<dbReference type="Proteomes" id="UP000249390">
    <property type="component" value="Unassembled WGS sequence"/>
</dbReference>
<accession>A0A328DYY5</accession>
<comment type="caution">
    <text evidence="1">The sequence shown here is derived from an EMBL/GenBank/DDBJ whole genome shotgun (WGS) entry which is preliminary data.</text>
</comment>